<dbReference type="EMBL" id="JHAC01000071">
    <property type="protein sequence ID" value="EYB66617.1"/>
    <property type="molecule type" value="Genomic_DNA"/>
</dbReference>
<feature type="chain" id="PRO_5001485482" evidence="1">
    <location>
        <begin position="18"/>
        <end position="282"/>
    </location>
</feature>
<reference evidence="2 3" key="1">
    <citation type="submission" date="2014-03" db="EMBL/GenBank/DDBJ databases">
        <title>Draft genome sequence of Deinococcus phoenicis 1P10ME.</title>
        <authorList>
            <person name="Stepanov V.G."/>
            <person name="Vaishampayan P."/>
            <person name="Venkateswaran K."/>
            <person name="Fox G.E."/>
        </authorList>
    </citation>
    <scope>NUCLEOTIDE SEQUENCE [LARGE SCALE GENOMIC DNA]</scope>
    <source>
        <strain evidence="2 3">1P10ME</strain>
    </source>
</reference>
<evidence type="ECO:0000313" key="3">
    <source>
        <dbReference type="Proteomes" id="UP000020492"/>
    </source>
</evidence>
<feature type="signal peptide" evidence="1">
    <location>
        <begin position="1"/>
        <end position="17"/>
    </location>
</feature>
<protein>
    <submittedName>
        <fullName evidence="2">Uncharacterized protein</fullName>
    </submittedName>
</protein>
<keyword evidence="3" id="KW-1185">Reference proteome</keyword>
<name>A0A016QL79_9DEIO</name>
<accession>A0A016QL79</accession>
<dbReference type="PATRIC" id="fig|1476583.3.peg.3372"/>
<dbReference type="OrthoDB" id="68330at2"/>
<organism evidence="2 3">
    <name type="scientific">Deinococcus phoenicis</name>
    <dbReference type="NCBI Taxonomy" id="1476583"/>
    <lineage>
        <taxon>Bacteria</taxon>
        <taxon>Thermotogati</taxon>
        <taxon>Deinococcota</taxon>
        <taxon>Deinococci</taxon>
        <taxon>Deinococcales</taxon>
        <taxon>Deinococcaceae</taxon>
        <taxon>Deinococcus</taxon>
    </lineage>
</organism>
<dbReference type="Proteomes" id="UP000020492">
    <property type="component" value="Unassembled WGS sequence"/>
</dbReference>
<evidence type="ECO:0000313" key="2">
    <source>
        <dbReference type="EMBL" id="EYB66617.1"/>
    </source>
</evidence>
<evidence type="ECO:0000256" key="1">
    <source>
        <dbReference type="SAM" id="SignalP"/>
    </source>
</evidence>
<proteinExistence type="predicted"/>
<comment type="caution">
    <text evidence="2">The sequence shown here is derived from an EMBL/GenBank/DDBJ whole genome shotgun (WGS) entry which is preliminary data.</text>
</comment>
<dbReference type="RefSeq" id="WP_034360390.1">
    <property type="nucleotide sequence ID" value="NZ_JHAC01000071.1"/>
</dbReference>
<dbReference type="AlphaFoldDB" id="A0A016QL79"/>
<keyword evidence="1" id="KW-0732">Signal</keyword>
<gene>
    <name evidence="2" type="ORF">DEIPH_ctg081orf0002</name>
</gene>
<sequence length="282" mass="30687">MLAVLLGAALLAPVPPAAVQVEQGRAFVSCGWLQQHREDLSCRQTPDSLALSDAFSPSVVWLIESAGRATSRPTQQGQVERAVTPPLNRTADHFLAARDLQRLLGVPVDWKAGQLWLGQTPSAVRAVARVQQADRDVANLRRQRGIPPGVGYSEMERLTLFPVGRADERCDWVEDTARCFAWRGGRWQATWAAQTERTAWDPWPTLASRALEAVLGQARTLRGQKPDWSGGLEYEGVSGHGMGHAVRRGRVAPGGQWTQVYEKSGTIDAAFAPNPPGGKTGN</sequence>